<accession>A0AAD9H5U9</accession>
<dbReference type="Proteomes" id="UP001232148">
    <property type="component" value="Unassembled WGS sequence"/>
</dbReference>
<protein>
    <submittedName>
        <fullName evidence="2">Uncharacterized protein</fullName>
    </submittedName>
</protein>
<feature type="compositionally biased region" description="Basic residues" evidence="1">
    <location>
        <begin position="132"/>
        <end position="153"/>
    </location>
</feature>
<evidence type="ECO:0000256" key="1">
    <source>
        <dbReference type="SAM" id="MobiDB-lite"/>
    </source>
</evidence>
<evidence type="ECO:0000313" key="2">
    <source>
        <dbReference type="EMBL" id="KAK2022688.1"/>
    </source>
</evidence>
<sequence length="153" mass="17068">MMLLPLIPDGGMYKDAAQRFARESELCRGWRHNVLYFFRKMTKPGRCGAALVPLSPGHECGEPPPIASHAQAGAVPRLALLGPGNGPGDNRVREATYLPTMDTFHVYPFMQSARPRIVHSRHTAHPRPTSKTAKRWRYGSNGVKRKRNRDGLA</sequence>
<comment type="caution">
    <text evidence="2">The sequence shown here is derived from an EMBL/GenBank/DDBJ whole genome shotgun (WGS) entry which is preliminary data.</text>
</comment>
<dbReference type="EMBL" id="MU843031">
    <property type="protein sequence ID" value="KAK2022688.1"/>
    <property type="molecule type" value="Genomic_DNA"/>
</dbReference>
<name>A0AAD9H5U9_9PEZI</name>
<dbReference type="AlphaFoldDB" id="A0AAD9H5U9"/>
<proteinExistence type="predicted"/>
<gene>
    <name evidence="2" type="ORF">LX32DRAFT_186333</name>
</gene>
<reference evidence="2" key="1">
    <citation type="submission" date="2021-06" db="EMBL/GenBank/DDBJ databases">
        <title>Comparative genomics, transcriptomics and evolutionary studies reveal genomic signatures of adaptation to plant cell wall in hemibiotrophic fungi.</title>
        <authorList>
            <consortium name="DOE Joint Genome Institute"/>
            <person name="Baroncelli R."/>
            <person name="Diaz J.F."/>
            <person name="Benocci T."/>
            <person name="Peng M."/>
            <person name="Battaglia E."/>
            <person name="Haridas S."/>
            <person name="Andreopoulos W."/>
            <person name="Labutti K."/>
            <person name="Pangilinan J."/>
            <person name="Floch G.L."/>
            <person name="Makela M.R."/>
            <person name="Henrissat B."/>
            <person name="Grigoriev I.V."/>
            <person name="Crouch J.A."/>
            <person name="De Vries R.P."/>
            <person name="Sukno S.A."/>
            <person name="Thon M.R."/>
        </authorList>
    </citation>
    <scope>NUCLEOTIDE SEQUENCE</scope>
    <source>
        <strain evidence="2">MAFF235873</strain>
    </source>
</reference>
<evidence type="ECO:0000313" key="3">
    <source>
        <dbReference type="Proteomes" id="UP001232148"/>
    </source>
</evidence>
<keyword evidence="3" id="KW-1185">Reference proteome</keyword>
<feature type="region of interest" description="Disordered" evidence="1">
    <location>
        <begin position="119"/>
        <end position="153"/>
    </location>
</feature>
<organism evidence="2 3">
    <name type="scientific">Colletotrichum zoysiae</name>
    <dbReference type="NCBI Taxonomy" id="1216348"/>
    <lineage>
        <taxon>Eukaryota</taxon>
        <taxon>Fungi</taxon>
        <taxon>Dikarya</taxon>
        <taxon>Ascomycota</taxon>
        <taxon>Pezizomycotina</taxon>
        <taxon>Sordariomycetes</taxon>
        <taxon>Hypocreomycetidae</taxon>
        <taxon>Glomerellales</taxon>
        <taxon>Glomerellaceae</taxon>
        <taxon>Colletotrichum</taxon>
        <taxon>Colletotrichum graminicola species complex</taxon>
    </lineage>
</organism>